<comment type="caution">
    <text evidence="1">The sequence shown here is derived from an EMBL/GenBank/DDBJ whole genome shotgun (WGS) entry which is preliminary data.</text>
</comment>
<evidence type="ECO:0000313" key="1">
    <source>
        <dbReference type="EMBL" id="CDO93320.1"/>
    </source>
</evidence>
<organism evidence="1 2">
    <name type="scientific">Kluyveromyces dobzhanskii CBS 2104</name>
    <dbReference type="NCBI Taxonomy" id="1427455"/>
    <lineage>
        <taxon>Eukaryota</taxon>
        <taxon>Fungi</taxon>
        <taxon>Dikarya</taxon>
        <taxon>Ascomycota</taxon>
        <taxon>Saccharomycotina</taxon>
        <taxon>Saccharomycetes</taxon>
        <taxon>Saccharomycetales</taxon>
        <taxon>Saccharomycetaceae</taxon>
        <taxon>Kluyveromyces</taxon>
    </lineage>
</organism>
<sequence length="81" mass="9082">MFTNSIKMLNTSAKCYIPKKSVRSTTFPKQLHTLGMQQKTQTFANPYAYAMALKSDVKDQRPTVISTDSDEVATVADHVRV</sequence>
<dbReference type="Proteomes" id="UP000031516">
    <property type="component" value="Unassembled WGS sequence"/>
</dbReference>
<dbReference type="AlphaFoldDB" id="A0A0A8L5D1"/>
<proteinExistence type="predicted"/>
<gene>
    <name evidence="1" type="ORF">KLDO_g1621</name>
</gene>
<evidence type="ECO:0000313" key="2">
    <source>
        <dbReference type="Proteomes" id="UP000031516"/>
    </source>
</evidence>
<keyword evidence="2" id="KW-1185">Reference proteome</keyword>
<reference evidence="1 2" key="1">
    <citation type="submission" date="2014-03" db="EMBL/GenBank/DDBJ databases">
        <title>The genome of Kluyveromyces dobzhanskii.</title>
        <authorList>
            <person name="Nystedt B."/>
            <person name="Astrom S."/>
        </authorList>
    </citation>
    <scope>NUCLEOTIDE SEQUENCE [LARGE SCALE GENOMIC DNA]</scope>
    <source>
        <strain evidence="1 2">CBS 2104</strain>
    </source>
</reference>
<name>A0A0A8L5D1_9SACH</name>
<dbReference type="OrthoDB" id="4056530at2759"/>
<protein>
    <submittedName>
        <fullName evidence="1">WGS project CCBQ000000000 data, contig 00009</fullName>
    </submittedName>
</protein>
<dbReference type="EMBL" id="CCBQ010000022">
    <property type="protein sequence ID" value="CDO93320.1"/>
    <property type="molecule type" value="Genomic_DNA"/>
</dbReference>
<accession>A0A0A8L5D1</accession>